<evidence type="ECO:0008006" key="3">
    <source>
        <dbReference type="Google" id="ProtNLM"/>
    </source>
</evidence>
<reference evidence="1 2" key="2">
    <citation type="submission" date="2024-08" db="EMBL/GenBank/DDBJ databases">
        <title>Phylogenomic analyses of a clade within the roseobacter group suggest taxonomic reassignments of species of the genera Aestuariivita, Citreicella, Loktanella, Nautella, Pelagibaca, Ruegeria, Thalassobius, Thiobacimonas and Tropicibacter, and the proposal o.</title>
        <authorList>
            <person name="Jeon C.O."/>
        </authorList>
    </citation>
    <scope>NUCLEOTIDE SEQUENCE [LARGE SCALE GENOMIC DNA]</scope>
    <source>
        <strain evidence="1 2">SS1-5</strain>
    </source>
</reference>
<protein>
    <recommendedName>
        <fullName evidence="3">Major royal jelly protein</fullName>
    </recommendedName>
</protein>
<keyword evidence="2" id="KW-1185">Reference proteome</keyword>
<dbReference type="AlphaFoldDB" id="A0AAN0M9T1"/>
<dbReference type="RefSeq" id="WP_373635077.1">
    <property type="nucleotide sequence ID" value="NZ_CP151767.2"/>
</dbReference>
<sequence length="372" mass="40252">MRLVRLIVFALIGLAALALVVVKLNYGGGQPYPDVSTAPLRNDVEVAIELPFPPGMVAVGPKGEVYYTYHPFHAPQDHTDALLFAWREGQSLPVAQALGDRLHGIFGITVDSRGWIWAVRPGAMEGRPTEVLAINPASGEITFEFQFADGEGGFAQDLRVSDDLRHVYLADTGLLRFTSASLIVLNTQSRNARSVLVDHESTAPQNWLMRRTDGSPYRLGYGLVTFQVGVDGLEITDDGDWLTYATMTHDSVFRVPTALLNDPEVSREALEAAVERIGPAPMSDGIALDQNGAVILTDVENGGLMRLVDGALTTLVRDDAIDWADSVAVAPNGDIWFTDSALTTLLDQFGNPPSRAEIDAAAPFAIYRLPAP</sequence>
<evidence type="ECO:0000313" key="1">
    <source>
        <dbReference type="EMBL" id="WZU67610.2"/>
    </source>
</evidence>
<gene>
    <name evidence="1" type="ORF">AABB31_22320</name>
</gene>
<accession>A0AAN0M9T1</accession>
<dbReference type="Proteomes" id="UP001470809">
    <property type="component" value="Chromosome"/>
</dbReference>
<reference evidence="2" key="1">
    <citation type="submission" date="2024-04" db="EMBL/GenBank/DDBJ databases">
        <title>Phylogenomic analyses of a clade within the roseobacter group suggest taxonomic reassignments of species of the genera Aestuariivita, Citreicella, Loktanella, Nautella, Pelagibaca, Ruegeria, Thalassobius, Thiobacimonas and Tropicibacter, and the proposal o.</title>
        <authorList>
            <person name="Jeon C.O."/>
        </authorList>
    </citation>
    <scope>NUCLEOTIDE SEQUENCE [LARGE SCALE GENOMIC DNA]</scope>
    <source>
        <strain evidence="2">SS1-5</strain>
    </source>
</reference>
<dbReference type="EMBL" id="CP151767">
    <property type="protein sequence ID" value="WZU67610.2"/>
    <property type="molecule type" value="Genomic_DNA"/>
</dbReference>
<organism evidence="1 2">
    <name type="scientific">Yoonia rhodophyticola</name>
    <dbReference type="NCBI Taxonomy" id="3137370"/>
    <lineage>
        <taxon>Bacteria</taxon>
        <taxon>Pseudomonadati</taxon>
        <taxon>Pseudomonadota</taxon>
        <taxon>Alphaproteobacteria</taxon>
        <taxon>Rhodobacterales</taxon>
        <taxon>Paracoccaceae</taxon>
        <taxon>Yoonia</taxon>
    </lineage>
</organism>
<name>A0AAN0M9T1_9RHOB</name>
<evidence type="ECO:0000313" key="2">
    <source>
        <dbReference type="Proteomes" id="UP001470809"/>
    </source>
</evidence>
<proteinExistence type="predicted"/>
<dbReference type="KEGG" id="yrh:AABB31_22320"/>
<dbReference type="InterPro" id="IPR011042">
    <property type="entry name" value="6-blade_b-propeller_TolB-like"/>
</dbReference>
<dbReference type="SUPFAM" id="SSF63829">
    <property type="entry name" value="Calcium-dependent phosphotriesterase"/>
    <property type="match status" value="1"/>
</dbReference>
<dbReference type="Gene3D" id="2.120.10.30">
    <property type="entry name" value="TolB, C-terminal domain"/>
    <property type="match status" value="1"/>
</dbReference>